<dbReference type="EMBL" id="VWOX01000007">
    <property type="protein sequence ID" value="KAA5542758.1"/>
    <property type="molecule type" value="Genomic_DNA"/>
</dbReference>
<dbReference type="InterPro" id="IPR008947">
    <property type="entry name" value="PLipase_C/P1_nuclease_dom_sf"/>
</dbReference>
<dbReference type="GO" id="GO:0016788">
    <property type="term" value="F:hydrolase activity, acting on ester bonds"/>
    <property type="evidence" value="ECO:0007669"/>
    <property type="project" value="InterPro"/>
</dbReference>
<dbReference type="SUPFAM" id="SSF48537">
    <property type="entry name" value="Phospholipase C/P1 nuclease"/>
    <property type="match status" value="1"/>
</dbReference>
<evidence type="ECO:0000259" key="2">
    <source>
        <dbReference type="Pfam" id="PF00882"/>
    </source>
</evidence>
<dbReference type="Gene3D" id="1.10.575.10">
    <property type="entry name" value="P1 Nuclease"/>
    <property type="match status" value="1"/>
</dbReference>
<organism evidence="3 4">
    <name type="scientific">Roseiconus nitratireducens</name>
    <dbReference type="NCBI Taxonomy" id="2605748"/>
    <lineage>
        <taxon>Bacteria</taxon>
        <taxon>Pseudomonadati</taxon>
        <taxon>Planctomycetota</taxon>
        <taxon>Planctomycetia</taxon>
        <taxon>Pirellulales</taxon>
        <taxon>Pirellulaceae</taxon>
        <taxon>Roseiconus</taxon>
    </lineage>
</organism>
<dbReference type="RefSeq" id="WP_150077175.1">
    <property type="nucleotide sequence ID" value="NZ_VWOX01000007.1"/>
</dbReference>
<gene>
    <name evidence="3" type="ORF">FYK55_14660</name>
</gene>
<evidence type="ECO:0000313" key="3">
    <source>
        <dbReference type="EMBL" id="KAA5542758.1"/>
    </source>
</evidence>
<reference evidence="3 4" key="1">
    <citation type="submission" date="2019-08" db="EMBL/GenBank/DDBJ databases">
        <authorList>
            <person name="Dhanesh K."/>
            <person name="Kumar G."/>
            <person name="Sasikala C."/>
            <person name="Venkata Ramana C."/>
        </authorList>
    </citation>
    <scope>NUCLEOTIDE SEQUENCE [LARGE SCALE GENOMIC DNA]</scope>
    <source>
        <strain evidence="3 4">JC645</strain>
    </source>
</reference>
<dbReference type="Proteomes" id="UP000324479">
    <property type="component" value="Unassembled WGS sequence"/>
</dbReference>
<dbReference type="Pfam" id="PF00882">
    <property type="entry name" value="Zn_dep_PLPC"/>
    <property type="match status" value="1"/>
</dbReference>
<evidence type="ECO:0000313" key="4">
    <source>
        <dbReference type="Proteomes" id="UP000324479"/>
    </source>
</evidence>
<feature type="domain" description="Phospholipase C/D" evidence="2">
    <location>
        <begin position="25"/>
        <end position="146"/>
    </location>
</feature>
<name>A0A5M6D5H0_9BACT</name>
<dbReference type="AlphaFoldDB" id="A0A5M6D5H0"/>
<protein>
    <recommendedName>
        <fullName evidence="2">Phospholipase C/D domain-containing protein</fullName>
    </recommendedName>
</protein>
<sequence>MSRPTPAFRTSTLHRIVRRTRCVQTHQRFAIDALPLVATAGGTRLASWLLVHHAQYLRGAIDPDIRFRDYHNHVIHVREGCWGAAPRVARHWYFRLQQHLRSQNFAQAAYSAGVLSHYFTDVFQPLHTACSERENLVHGPLEWSIEQAYDQILGCWQTDPSRMVMPTIHQTDWLTGMMLHGAKRAGQHFDLLSERYRLLRVFENPTAGLDPVSLRVLAELFGLAISGWARILERAAGDAEANLRRPLPSCGHRITLAGTIAGCPIHLLKNRVAYWRRRRLIRAVTDEYLRTGHLDRCLPAEVDIKRRVIAVYRDEQQRKAKLRQDANARRILDASIGPQHLGQHDTVASSERPAAPARRTEGGLSKKDSIRCLSSLGPAIARRLETIGVNTIGDFLQCPSRKLADHLATGWIDKRWLRQRQMEANLRCEISGLSCSEAAWLAEIEIADTLQLADADAFDLDHRIRQRLANPDQPWLRQVAPPSPDRLESLIAIARRSTACQPPNASRPPRAA</sequence>
<proteinExistence type="predicted"/>
<dbReference type="InterPro" id="IPR029002">
    <property type="entry name" value="PLPC/GPLD1"/>
</dbReference>
<feature type="region of interest" description="Disordered" evidence="1">
    <location>
        <begin position="340"/>
        <end position="363"/>
    </location>
</feature>
<accession>A0A5M6D5H0</accession>
<comment type="caution">
    <text evidence="3">The sequence shown here is derived from an EMBL/GenBank/DDBJ whole genome shotgun (WGS) entry which is preliminary data.</text>
</comment>
<evidence type="ECO:0000256" key="1">
    <source>
        <dbReference type="SAM" id="MobiDB-lite"/>
    </source>
</evidence>
<keyword evidence="4" id="KW-1185">Reference proteome</keyword>